<organism evidence="4 5">
    <name type="scientific">Loktanella gaetbuli</name>
    <dbReference type="NCBI Taxonomy" id="2881335"/>
    <lineage>
        <taxon>Bacteria</taxon>
        <taxon>Pseudomonadati</taxon>
        <taxon>Pseudomonadota</taxon>
        <taxon>Alphaproteobacteria</taxon>
        <taxon>Rhodobacterales</taxon>
        <taxon>Roseobacteraceae</taxon>
        <taxon>Loktanella</taxon>
    </lineage>
</organism>
<dbReference type="PANTHER" id="PTHR43072">
    <property type="entry name" value="N-ACETYLTRANSFERASE"/>
    <property type="match status" value="1"/>
</dbReference>
<name>A0ABS8BUY4_9RHOB</name>
<feature type="domain" description="N-acetyltransferase" evidence="3">
    <location>
        <begin position="1"/>
        <end position="156"/>
    </location>
</feature>
<dbReference type="Proteomes" id="UP001138961">
    <property type="component" value="Unassembled WGS sequence"/>
</dbReference>
<evidence type="ECO:0000259" key="3">
    <source>
        <dbReference type="PROSITE" id="PS51186"/>
    </source>
</evidence>
<keyword evidence="5" id="KW-1185">Reference proteome</keyword>
<dbReference type="Pfam" id="PF00583">
    <property type="entry name" value="Acetyltransf_1"/>
    <property type="match status" value="1"/>
</dbReference>
<keyword evidence="1" id="KW-0808">Transferase</keyword>
<gene>
    <name evidence="4" type="ORF">LGQ03_09920</name>
</gene>
<proteinExistence type="predicted"/>
<dbReference type="CDD" id="cd04301">
    <property type="entry name" value="NAT_SF"/>
    <property type="match status" value="1"/>
</dbReference>
<dbReference type="PANTHER" id="PTHR43072:SF23">
    <property type="entry name" value="UPF0039 PROTEIN C11D3.02C"/>
    <property type="match status" value="1"/>
</dbReference>
<dbReference type="PROSITE" id="PS51186">
    <property type="entry name" value="GNAT"/>
    <property type="match status" value="1"/>
</dbReference>
<keyword evidence="2" id="KW-0012">Acyltransferase</keyword>
<reference evidence="4" key="1">
    <citation type="submission" date="2021-10" db="EMBL/GenBank/DDBJ databases">
        <title>Loktanella gaetbuli sp. nov., isolated from a tidal flat.</title>
        <authorList>
            <person name="Park S."/>
            <person name="Yoon J.-H."/>
        </authorList>
    </citation>
    <scope>NUCLEOTIDE SEQUENCE</scope>
    <source>
        <strain evidence="4">TSTF-M6</strain>
    </source>
</reference>
<dbReference type="InterPro" id="IPR016181">
    <property type="entry name" value="Acyl_CoA_acyltransferase"/>
</dbReference>
<accession>A0ABS8BUY4</accession>
<dbReference type="InterPro" id="IPR000182">
    <property type="entry name" value="GNAT_dom"/>
</dbReference>
<dbReference type="SUPFAM" id="SSF55729">
    <property type="entry name" value="Acyl-CoA N-acyltransferases (Nat)"/>
    <property type="match status" value="1"/>
</dbReference>
<dbReference type="EMBL" id="JAJATZ010000004">
    <property type="protein sequence ID" value="MCB5199557.1"/>
    <property type="molecule type" value="Genomic_DNA"/>
</dbReference>
<sequence>MIRAATRADAAAICAIWNPIIRETGITFTAIEKTPQAIADLIATRPVLVAETGGLVAGFATYGPFRGGDGYRHTAEHTVHLAPAARGAGLGRSLMDALCADARAAGIHTLWAGCSAENPAGVAFHEKLGFVKIATLPQVGRKFDRWIDLILLTKML</sequence>
<evidence type="ECO:0000313" key="5">
    <source>
        <dbReference type="Proteomes" id="UP001138961"/>
    </source>
</evidence>
<evidence type="ECO:0000256" key="1">
    <source>
        <dbReference type="ARBA" id="ARBA00022679"/>
    </source>
</evidence>
<evidence type="ECO:0000256" key="2">
    <source>
        <dbReference type="ARBA" id="ARBA00023315"/>
    </source>
</evidence>
<dbReference type="Gene3D" id="3.40.630.30">
    <property type="match status" value="1"/>
</dbReference>
<protein>
    <submittedName>
        <fullName evidence="4">N-acetyltransferase family protein</fullName>
    </submittedName>
</protein>
<comment type="caution">
    <text evidence="4">The sequence shown here is derived from an EMBL/GenBank/DDBJ whole genome shotgun (WGS) entry which is preliminary data.</text>
</comment>
<evidence type="ECO:0000313" key="4">
    <source>
        <dbReference type="EMBL" id="MCB5199557.1"/>
    </source>
</evidence>
<dbReference type="RefSeq" id="WP_090159091.1">
    <property type="nucleotide sequence ID" value="NZ_JAJATZ010000004.1"/>
</dbReference>